<evidence type="ECO:0000256" key="4">
    <source>
        <dbReference type="PIRSR" id="PIRSR000103-1"/>
    </source>
</evidence>
<dbReference type="InterPro" id="IPR036291">
    <property type="entry name" value="NAD(P)-bd_dom_sf"/>
</dbReference>
<evidence type="ECO:0000256" key="2">
    <source>
        <dbReference type="ARBA" id="ARBA00023002"/>
    </source>
</evidence>
<dbReference type="SUPFAM" id="SSF51735">
    <property type="entry name" value="NAD(P)-binding Rossmann-fold domains"/>
    <property type="match status" value="1"/>
</dbReference>
<name>I0Z7Y8_COCSC</name>
<evidence type="ECO:0000259" key="6">
    <source>
        <dbReference type="Pfam" id="PF14833"/>
    </source>
</evidence>
<keyword evidence="8" id="KW-1185">Reference proteome</keyword>
<dbReference type="GeneID" id="17044767"/>
<gene>
    <name evidence="7" type="ORF">COCSUDRAFT_52447</name>
</gene>
<evidence type="ECO:0000313" key="7">
    <source>
        <dbReference type="EMBL" id="EIE26757.1"/>
    </source>
</evidence>
<keyword evidence="2" id="KW-0560">Oxidoreductase</keyword>
<dbReference type="AlphaFoldDB" id="I0Z7Y8"/>
<keyword evidence="3" id="KW-0520">NAD</keyword>
<dbReference type="PANTHER" id="PTHR43580">
    <property type="entry name" value="OXIDOREDUCTASE GLYR1-RELATED"/>
    <property type="match status" value="1"/>
</dbReference>
<evidence type="ECO:0000256" key="3">
    <source>
        <dbReference type="ARBA" id="ARBA00023027"/>
    </source>
</evidence>
<dbReference type="OrthoDB" id="435038at2759"/>
<dbReference type="InterPro" id="IPR008927">
    <property type="entry name" value="6-PGluconate_DH-like_C_sf"/>
</dbReference>
<dbReference type="InterPro" id="IPR013328">
    <property type="entry name" value="6PGD_dom2"/>
</dbReference>
<comment type="caution">
    <text evidence="7">The sequence shown here is derived from an EMBL/GenBank/DDBJ whole genome shotgun (WGS) entry which is preliminary data.</text>
</comment>
<evidence type="ECO:0000313" key="8">
    <source>
        <dbReference type="Proteomes" id="UP000007264"/>
    </source>
</evidence>
<dbReference type="Gene3D" id="1.10.1040.10">
    <property type="entry name" value="N-(1-d-carboxylethyl)-l-norvaline Dehydrogenase, domain 2"/>
    <property type="match status" value="1"/>
</dbReference>
<feature type="active site" evidence="4">
    <location>
        <position position="169"/>
    </location>
</feature>
<feature type="domain" description="6-phosphogluconate dehydrogenase NADP-binding" evidence="5">
    <location>
        <begin position="23"/>
        <end position="156"/>
    </location>
</feature>
<dbReference type="InterPro" id="IPR015815">
    <property type="entry name" value="HIBADH-related"/>
</dbReference>
<evidence type="ECO:0000256" key="1">
    <source>
        <dbReference type="ARBA" id="ARBA00007598"/>
    </source>
</evidence>
<dbReference type="RefSeq" id="XP_005651301.1">
    <property type="nucleotide sequence ID" value="XM_005651244.1"/>
</dbReference>
<dbReference type="InterPro" id="IPR029154">
    <property type="entry name" value="HIBADH-like_NADP-bd"/>
</dbReference>
<dbReference type="Pfam" id="PF14833">
    <property type="entry name" value="NAD_binding_11"/>
    <property type="match status" value="1"/>
</dbReference>
<dbReference type="GO" id="GO:0050661">
    <property type="term" value="F:NADP binding"/>
    <property type="evidence" value="ECO:0007669"/>
    <property type="project" value="InterPro"/>
</dbReference>
<proteinExistence type="inferred from homology"/>
<accession>I0Z7Y8</accession>
<organism evidence="7 8">
    <name type="scientific">Coccomyxa subellipsoidea (strain C-169)</name>
    <name type="common">Green microalga</name>
    <dbReference type="NCBI Taxonomy" id="574566"/>
    <lineage>
        <taxon>Eukaryota</taxon>
        <taxon>Viridiplantae</taxon>
        <taxon>Chlorophyta</taxon>
        <taxon>core chlorophytes</taxon>
        <taxon>Trebouxiophyceae</taxon>
        <taxon>Trebouxiophyceae incertae sedis</taxon>
        <taxon>Coccomyxaceae</taxon>
        <taxon>Coccomyxa</taxon>
        <taxon>Coccomyxa subellipsoidea</taxon>
    </lineage>
</organism>
<evidence type="ECO:0000259" key="5">
    <source>
        <dbReference type="Pfam" id="PF03446"/>
    </source>
</evidence>
<sequence>MGTSMATNLLEFLSKLSPDDPFERQLHVHNRTQSKTDKLVSQGAVLAPSVADLASACTIVFSMLLNDAAVTSTVEAFLSADPKPGTVFVDCSTVYPNLSEDLSHKAAEKGVLYLTSPIFGRPDAVLAHRGLLVSAGDPAARERVRPLLEAIGQGILDCGDDPRAGSAMKLVGNFFISSWIELAAEGMTLGEKNGVARETVLDFITRLFPGFITTGYAKALVADKFTPTPEDPGFNLEGGMKDVGHMQRLGRESGAPLPVADIVQEHMQQVKNMGGAGLDWSSLSLAVRKEAGLPLSHLQ</sequence>
<dbReference type="InterPro" id="IPR006115">
    <property type="entry name" value="6PGDH_NADP-bd"/>
</dbReference>
<protein>
    <submittedName>
        <fullName evidence="7">3-hydroxyisobutyrate dehydrogenase family protein</fullName>
    </submittedName>
</protein>
<reference evidence="7 8" key="1">
    <citation type="journal article" date="2012" name="Genome Biol.">
        <title>The genome of the polar eukaryotic microalga coccomyxa subellipsoidea reveals traits of cold adaptation.</title>
        <authorList>
            <person name="Blanc G."/>
            <person name="Agarkova I."/>
            <person name="Grimwood J."/>
            <person name="Kuo A."/>
            <person name="Brueggeman A."/>
            <person name="Dunigan D."/>
            <person name="Gurnon J."/>
            <person name="Ladunga I."/>
            <person name="Lindquist E."/>
            <person name="Lucas S."/>
            <person name="Pangilinan J."/>
            <person name="Proschold T."/>
            <person name="Salamov A."/>
            <person name="Schmutz J."/>
            <person name="Weeks D."/>
            <person name="Yamada T."/>
            <person name="Claverie J.M."/>
            <person name="Grigoriev I."/>
            <person name="Van Etten J."/>
            <person name="Lomsadze A."/>
            <person name="Borodovsky M."/>
        </authorList>
    </citation>
    <scope>NUCLEOTIDE SEQUENCE [LARGE SCALE GENOMIC DNA]</scope>
    <source>
        <strain evidence="7 8">C-169</strain>
    </source>
</reference>
<dbReference type="InterPro" id="IPR051265">
    <property type="entry name" value="HIBADH-related_NP60_sf"/>
</dbReference>
<dbReference type="PANTHER" id="PTHR43580:SF8">
    <property type="entry name" value="6-PHOSPHOGLUCONATE DEHYDROGENASE NADP-BINDING DOMAIN-CONTAINING PROTEIN-RELATED"/>
    <property type="match status" value="1"/>
</dbReference>
<dbReference type="Gene3D" id="3.40.50.720">
    <property type="entry name" value="NAD(P)-binding Rossmann-like Domain"/>
    <property type="match status" value="1"/>
</dbReference>
<dbReference type="EMBL" id="AGSI01000002">
    <property type="protein sequence ID" value="EIE26757.1"/>
    <property type="molecule type" value="Genomic_DNA"/>
</dbReference>
<dbReference type="eggNOG" id="KOG0409">
    <property type="taxonomic scope" value="Eukaryota"/>
</dbReference>
<dbReference type="GO" id="GO:0051287">
    <property type="term" value="F:NAD binding"/>
    <property type="evidence" value="ECO:0007669"/>
    <property type="project" value="InterPro"/>
</dbReference>
<dbReference type="PIRSF" id="PIRSF000103">
    <property type="entry name" value="HIBADH"/>
    <property type="match status" value="1"/>
</dbReference>
<dbReference type="STRING" id="574566.I0Z7Y8"/>
<dbReference type="Proteomes" id="UP000007264">
    <property type="component" value="Unassembled WGS sequence"/>
</dbReference>
<feature type="domain" description="3-hydroxyisobutyrate dehydrogenase-like NAD-binding" evidence="6">
    <location>
        <begin position="164"/>
        <end position="283"/>
    </location>
</feature>
<comment type="similarity">
    <text evidence="1">Belongs to the HIBADH-related family. NP60 subfamily.</text>
</comment>
<dbReference type="GO" id="GO:0016491">
    <property type="term" value="F:oxidoreductase activity"/>
    <property type="evidence" value="ECO:0007669"/>
    <property type="project" value="UniProtKB-KW"/>
</dbReference>
<dbReference type="KEGG" id="csl:COCSUDRAFT_52447"/>
<dbReference type="SUPFAM" id="SSF48179">
    <property type="entry name" value="6-phosphogluconate dehydrogenase C-terminal domain-like"/>
    <property type="match status" value="1"/>
</dbReference>
<dbReference type="Pfam" id="PF03446">
    <property type="entry name" value="NAD_binding_2"/>
    <property type="match status" value="1"/>
</dbReference>